<dbReference type="InterPro" id="IPR042101">
    <property type="entry name" value="SRP54_N_sf"/>
</dbReference>
<dbReference type="Pfam" id="PF00448">
    <property type="entry name" value="SRP54"/>
    <property type="match status" value="1"/>
</dbReference>
<dbReference type="GO" id="GO:0005047">
    <property type="term" value="F:signal recognition particle binding"/>
    <property type="evidence" value="ECO:0007669"/>
    <property type="project" value="TreeGrafter"/>
</dbReference>
<evidence type="ECO:0000313" key="10">
    <source>
        <dbReference type="EMBL" id="RHZ27769.1"/>
    </source>
</evidence>
<evidence type="ECO:0000256" key="1">
    <source>
        <dbReference type="ARBA" id="ARBA00008531"/>
    </source>
</evidence>
<evidence type="ECO:0000256" key="7">
    <source>
        <dbReference type="SAM" id="MobiDB-lite"/>
    </source>
</evidence>
<evidence type="ECO:0008006" key="12">
    <source>
        <dbReference type="Google" id="ProtNLM"/>
    </source>
</evidence>
<evidence type="ECO:0000256" key="3">
    <source>
        <dbReference type="ARBA" id="ARBA00023134"/>
    </source>
</evidence>
<proteinExistence type="inferred from homology"/>
<gene>
    <name evidence="10" type="ORF">DYB37_007115</name>
</gene>
<dbReference type="EMBL" id="QUTH01002093">
    <property type="protein sequence ID" value="RHZ27769.1"/>
    <property type="molecule type" value="Genomic_DNA"/>
</dbReference>
<organism evidence="10 11">
    <name type="scientific">Aphanomyces astaci</name>
    <name type="common">Crayfish plague agent</name>
    <dbReference type="NCBI Taxonomy" id="112090"/>
    <lineage>
        <taxon>Eukaryota</taxon>
        <taxon>Sar</taxon>
        <taxon>Stramenopiles</taxon>
        <taxon>Oomycota</taxon>
        <taxon>Saprolegniomycetes</taxon>
        <taxon>Saprolegniales</taxon>
        <taxon>Verrucalvaceae</taxon>
        <taxon>Aphanomyces</taxon>
    </lineage>
</organism>
<dbReference type="AlphaFoldDB" id="A0A418FD97"/>
<dbReference type="InterPro" id="IPR000897">
    <property type="entry name" value="SRP54_GTPase_dom"/>
</dbReference>
<keyword evidence="4" id="KW-0472">Membrane</keyword>
<accession>A0A418FD97</accession>
<evidence type="ECO:0000259" key="9">
    <source>
        <dbReference type="SMART" id="SM00962"/>
    </source>
</evidence>
<dbReference type="VEuPathDB" id="FungiDB:H257_04380"/>
<comment type="subcellular location">
    <subcellularLocation>
        <location evidence="6">Endomembrane system</location>
        <topology evidence="6">Peripheral membrane protein</topology>
        <orientation evidence="6">Cytoplasmic side</orientation>
    </subcellularLocation>
</comment>
<dbReference type="Gene3D" id="1.20.120.140">
    <property type="entry name" value="Signal recognition particle SRP54, nucleotide-binding domain"/>
    <property type="match status" value="1"/>
</dbReference>
<feature type="domain" description="SRP54-type proteins GTP-binding" evidence="9">
    <location>
        <begin position="131"/>
        <end position="286"/>
    </location>
</feature>
<dbReference type="SUPFAM" id="SSF52540">
    <property type="entry name" value="P-loop containing nucleoside triphosphate hydrolases"/>
    <property type="match status" value="1"/>
</dbReference>
<comment type="caution">
    <text evidence="10">The sequence shown here is derived from an EMBL/GenBank/DDBJ whole genome shotgun (WGS) entry which is preliminary data.</text>
</comment>
<reference evidence="10 11" key="1">
    <citation type="submission" date="2018-08" db="EMBL/GenBank/DDBJ databases">
        <title>Aphanomyces genome sequencing and annotation.</title>
        <authorList>
            <person name="Minardi D."/>
            <person name="Oidtmann B."/>
            <person name="Van Der Giezen M."/>
            <person name="Studholme D.J."/>
        </authorList>
    </citation>
    <scope>NUCLEOTIDE SEQUENCE [LARGE SCALE GENOMIC DNA]</scope>
    <source>
        <strain evidence="10 11">Da</strain>
    </source>
</reference>
<dbReference type="GO" id="GO:0005789">
    <property type="term" value="C:endoplasmic reticulum membrane"/>
    <property type="evidence" value="ECO:0007669"/>
    <property type="project" value="TreeGrafter"/>
</dbReference>
<keyword evidence="3" id="KW-0342">GTP-binding</keyword>
<name>A0A418FD97_APHAT</name>
<dbReference type="GO" id="GO:0006614">
    <property type="term" value="P:SRP-dependent cotranslational protein targeting to membrane"/>
    <property type="evidence" value="ECO:0007669"/>
    <property type="project" value="InterPro"/>
</dbReference>
<feature type="domain" description="AAA+ ATPase" evidence="8">
    <location>
        <begin position="130"/>
        <end position="270"/>
    </location>
</feature>
<keyword evidence="5" id="KW-0675">Receptor</keyword>
<dbReference type="GO" id="GO:0003924">
    <property type="term" value="F:GTPase activity"/>
    <property type="evidence" value="ECO:0007669"/>
    <property type="project" value="TreeGrafter"/>
</dbReference>
<evidence type="ECO:0000259" key="8">
    <source>
        <dbReference type="SMART" id="SM00382"/>
    </source>
</evidence>
<dbReference type="Gene3D" id="3.40.50.300">
    <property type="entry name" value="P-loop containing nucleotide triphosphate hydrolases"/>
    <property type="match status" value="1"/>
</dbReference>
<keyword evidence="2" id="KW-0547">Nucleotide-binding</keyword>
<feature type="region of interest" description="Disordered" evidence="7">
    <location>
        <begin position="28"/>
        <end position="56"/>
    </location>
</feature>
<comment type="similarity">
    <text evidence="1">Belongs to the GTP-binding SRP family.</text>
</comment>
<dbReference type="InterPro" id="IPR003593">
    <property type="entry name" value="AAA+_ATPase"/>
</dbReference>
<sequence length="286" mass="30629">MPKLDHIRRFAVAVSSCRLAATASGSHAVSGAYTPDREDDVTRNATPPGSVGASSGGDLPGLISKNVASEVAQDMCESVISTMVGQRLESFTRIQTVVQTALEAALLRILTPKKSTDVLRQVLAARDQGRCYSIVFVGVNGVGKSTSLSKVAYYLKSRGVKIMIAACDTFRSGAVEQLNQHCKVLDVPLFERGYAKDPASVAKDAIAHGNDHGFDCVLIDTAGRMQNNEPLMRALAKLVSVNNPDLVLFVGEALVGNDGIDQLSLFDRYTHLAKLNVKTVLRSLLN</sequence>
<dbReference type="SMART" id="SM00962">
    <property type="entry name" value="SRP54"/>
    <property type="match status" value="1"/>
</dbReference>
<dbReference type="GO" id="GO:0005525">
    <property type="term" value="F:GTP binding"/>
    <property type="evidence" value="ECO:0007669"/>
    <property type="project" value="UniProtKB-KW"/>
</dbReference>
<evidence type="ECO:0000256" key="4">
    <source>
        <dbReference type="ARBA" id="ARBA00023136"/>
    </source>
</evidence>
<evidence type="ECO:0000256" key="2">
    <source>
        <dbReference type="ARBA" id="ARBA00022741"/>
    </source>
</evidence>
<dbReference type="InterPro" id="IPR027417">
    <property type="entry name" value="P-loop_NTPase"/>
</dbReference>
<dbReference type="SMART" id="SM00382">
    <property type="entry name" value="AAA"/>
    <property type="match status" value="1"/>
</dbReference>
<evidence type="ECO:0000256" key="6">
    <source>
        <dbReference type="ARBA" id="ARBA00029433"/>
    </source>
</evidence>
<protein>
    <recommendedName>
        <fullName evidence="12">SRP54-type proteins GTP-binding domain-containing protein</fullName>
    </recommendedName>
</protein>
<evidence type="ECO:0000256" key="5">
    <source>
        <dbReference type="ARBA" id="ARBA00023170"/>
    </source>
</evidence>
<dbReference type="PANTHER" id="PTHR43134:SF1">
    <property type="entry name" value="SIGNAL RECOGNITION PARTICLE RECEPTOR SUBUNIT ALPHA"/>
    <property type="match status" value="1"/>
</dbReference>
<dbReference type="Proteomes" id="UP000285430">
    <property type="component" value="Unassembled WGS sequence"/>
</dbReference>
<dbReference type="PANTHER" id="PTHR43134">
    <property type="entry name" value="SIGNAL RECOGNITION PARTICLE RECEPTOR SUBUNIT ALPHA"/>
    <property type="match status" value="1"/>
</dbReference>
<evidence type="ECO:0000313" key="11">
    <source>
        <dbReference type="Proteomes" id="UP000285430"/>
    </source>
</evidence>